<name>A0A5N6UFM6_ASPTM</name>
<proteinExistence type="predicted"/>
<evidence type="ECO:0000313" key="2">
    <source>
        <dbReference type="EMBL" id="KAE8157427.1"/>
    </source>
</evidence>
<keyword evidence="3" id="KW-1185">Reference proteome</keyword>
<dbReference type="OrthoDB" id="10362346at2759"/>
<keyword evidence="1" id="KW-1133">Transmembrane helix</keyword>
<dbReference type="Proteomes" id="UP000326950">
    <property type="component" value="Unassembled WGS sequence"/>
</dbReference>
<keyword evidence="1" id="KW-0472">Membrane</keyword>
<accession>A0A5N6UFM6</accession>
<sequence>MHLFDSREYSACRAQTRKVLSSFLARFTYIFTMLFRMWTHLPSAFIGRLHWFE</sequence>
<feature type="transmembrane region" description="Helical" evidence="1">
    <location>
        <begin position="20"/>
        <end position="38"/>
    </location>
</feature>
<keyword evidence="1" id="KW-0812">Transmembrane</keyword>
<protein>
    <submittedName>
        <fullName evidence="2">Uncharacterized protein</fullName>
    </submittedName>
</protein>
<gene>
    <name evidence="2" type="ORF">BDV40DRAFT_278368</name>
</gene>
<dbReference type="EMBL" id="ML738724">
    <property type="protein sequence ID" value="KAE8157427.1"/>
    <property type="molecule type" value="Genomic_DNA"/>
</dbReference>
<evidence type="ECO:0000313" key="3">
    <source>
        <dbReference type="Proteomes" id="UP000326950"/>
    </source>
</evidence>
<organism evidence="2 3">
    <name type="scientific">Aspergillus tamarii</name>
    <dbReference type="NCBI Taxonomy" id="41984"/>
    <lineage>
        <taxon>Eukaryota</taxon>
        <taxon>Fungi</taxon>
        <taxon>Dikarya</taxon>
        <taxon>Ascomycota</taxon>
        <taxon>Pezizomycotina</taxon>
        <taxon>Eurotiomycetes</taxon>
        <taxon>Eurotiomycetidae</taxon>
        <taxon>Eurotiales</taxon>
        <taxon>Aspergillaceae</taxon>
        <taxon>Aspergillus</taxon>
        <taxon>Aspergillus subgen. Circumdati</taxon>
    </lineage>
</organism>
<reference evidence="2 3" key="1">
    <citation type="submission" date="2019-04" db="EMBL/GenBank/DDBJ databases">
        <title>Friends and foes A comparative genomics study of 23 Aspergillus species from section Flavi.</title>
        <authorList>
            <consortium name="DOE Joint Genome Institute"/>
            <person name="Kjaerbolling I."/>
            <person name="Vesth T."/>
            <person name="Frisvad J.C."/>
            <person name="Nybo J.L."/>
            <person name="Theobald S."/>
            <person name="Kildgaard S."/>
            <person name="Isbrandt T."/>
            <person name="Kuo A."/>
            <person name="Sato A."/>
            <person name="Lyhne E.K."/>
            <person name="Kogle M.E."/>
            <person name="Wiebenga A."/>
            <person name="Kun R.S."/>
            <person name="Lubbers R.J."/>
            <person name="Makela M.R."/>
            <person name="Barry K."/>
            <person name="Chovatia M."/>
            <person name="Clum A."/>
            <person name="Daum C."/>
            <person name="Haridas S."/>
            <person name="He G."/>
            <person name="LaButti K."/>
            <person name="Lipzen A."/>
            <person name="Mondo S."/>
            <person name="Riley R."/>
            <person name="Salamov A."/>
            <person name="Simmons B.A."/>
            <person name="Magnuson J.K."/>
            <person name="Henrissat B."/>
            <person name="Mortensen U.H."/>
            <person name="Larsen T.O."/>
            <person name="Devries R.P."/>
            <person name="Grigoriev I.V."/>
            <person name="Machida M."/>
            <person name="Baker S.E."/>
            <person name="Andersen M.R."/>
        </authorList>
    </citation>
    <scope>NUCLEOTIDE SEQUENCE [LARGE SCALE GENOMIC DNA]</scope>
    <source>
        <strain evidence="2 3">CBS 117626</strain>
    </source>
</reference>
<evidence type="ECO:0000256" key="1">
    <source>
        <dbReference type="SAM" id="Phobius"/>
    </source>
</evidence>
<dbReference type="AlphaFoldDB" id="A0A5N6UFM6"/>